<evidence type="ECO:0000313" key="1">
    <source>
        <dbReference type="EMBL" id="NCJ07971.1"/>
    </source>
</evidence>
<dbReference type="SUPFAM" id="SSF160246">
    <property type="entry name" value="EspE N-terminal domain-like"/>
    <property type="match status" value="1"/>
</dbReference>
<reference evidence="1" key="1">
    <citation type="submission" date="2019-12" db="EMBL/GenBank/DDBJ databases">
        <title>High-Quality draft genome sequences of three cyanobacteria isolated from the limestone walls of the Old Cathedral of Coimbra.</title>
        <authorList>
            <person name="Tiago I."/>
            <person name="Soares F."/>
            <person name="Portugal A."/>
        </authorList>
    </citation>
    <scope>NUCLEOTIDE SEQUENCE [LARGE SCALE GENOMIC DNA]</scope>
    <source>
        <strain evidence="1">C</strain>
    </source>
</reference>
<dbReference type="EMBL" id="WVIC01000037">
    <property type="protein sequence ID" value="NCJ07971.1"/>
    <property type="molecule type" value="Genomic_DNA"/>
</dbReference>
<name>A0A8K2A8F7_9CYAN</name>
<dbReference type="InterPro" id="IPR037257">
    <property type="entry name" value="T2SS_E_N_sf"/>
</dbReference>
<organism evidence="1 2">
    <name type="scientific">Petrachloros mirabilis ULC683</name>
    <dbReference type="NCBI Taxonomy" id="2781853"/>
    <lineage>
        <taxon>Bacteria</taxon>
        <taxon>Bacillati</taxon>
        <taxon>Cyanobacteriota</taxon>
        <taxon>Cyanophyceae</taxon>
        <taxon>Synechococcales</taxon>
        <taxon>Petrachlorosaceae</taxon>
        <taxon>Petrachloros</taxon>
        <taxon>Petrachloros mirabilis</taxon>
    </lineage>
</organism>
<dbReference type="AlphaFoldDB" id="A0A8K2A8F7"/>
<keyword evidence="2" id="KW-1185">Reference proteome</keyword>
<protein>
    <submittedName>
        <fullName evidence="1">Uncharacterized protein</fullName>
    </submittedName>
</protein>
<gene>
    <name evidence="1" type="ORF">GS597_15945</name>
</gene>
<dbReference type="RefSeq" id="WP_161826449.1">
    <property type="nucleotide sequence ID" value="NZ_WVIC01000037.1"/>
</dbReference>
<sequence>MLSYNPSAKRLGSYLLDAGLLTEAQIDVALNDQEATGLRFGDILVERGWVTRKTIEYLSYKVIELERQLGEPLEPGILQSSYSIRKRKKQQETL</sequence>
<evidence type="ECO:0000313" key="2">
    <source>
        <dbReference type="Proteomes" id="UP000607397"/>
    </source>
</evidence>
<accession>A0A8K2A8F7</accession>
<comment type="caution">
    <text evidence="1">The sequence shown here is derived from an EMBL/GenBank/DDBJ whole genome shotgun (WGS) entry which is preliminary data.</text>
</comment>
<proteinExistence type="predicted"/>
<dbReference type="Proteomes" id="UP000607397">
    <property type="component" value="Unassembled WGS sequence"/>
</dbReference>